<evidence type="ECO:0000256" key="8">
    <source>
        <dbReference type="ARBA" id="ARBA00022922"/>
    </source>
</evidence>
<comment type="subcellular location">
    <subcellularLocation>
        <location evidence="1">Plastid</location>
        <location evidence="1">Chloroplast</location>
    </subcellularLocation>
</comment>
<proteinExistence type="inferred from homology"/>
<dbReference type="Proteomes" id="UP000242715">
    <property type="component" value="Unassembled WGS sequence"/>
</dbReference>
<gene>
    <name evidence="13" type="ORF">TSUD_392180</name>
</gene>
<dbReference type="GO" id="GO:0019252">
    <property type="term" value="P:starch biosynthetic process"/>
    <property type="evidence" value="ECO:0007669"/>
    <property type="project" value="UniProtKB-UniPathway"/>
</dbReference>
<evidence type="ECO:0000256" key="3">
    <source>
        <dbReference type="ARBA" id="ARBA00010281"/>
    </source>
</evidence>
<keyword evidence="8" id="KW-0750">Starch biosynthesis</keyword>
<dbReference type="PANTHER" id="PTHR45825:SF3">
    <property type="entry name" value="GRANULE-BOUND STARCH SYNTHASE 1, CHLOROPLASTIC_AMYLOPLASTIC"/>
    <property type="match status" value="1"/>
</dbReference>
<keyword evidence="14" id="KW-1185">Reference proteome</keyword>
<keyword evidence="9" id="KW-0809">Transit peptide</keyword>
<keyword evidence="5" id="KW-0934">Plastid</keyword>
<dbReference type="EMBL" id="DF973404">
    <property type="protein sequence ID" value="GAU29730.1"/>
    <property type="molecule type" value="Genomic_DNA"/>
</dbReference>
<evidence type="ECO:0000256" key="7">
    <source>
        <dbReference type="ARBA" id="ARBA00022679"/>
    </source>
</evidence>
<dbReference type="PANTHER" id="PTHR45825">
    <property type="entry name" value="GRANULE-BOUND STARCH SYNTHASE 1, CHLOROPLASTIC/AMYLOPLASTIC"/>
    <property type="match status" value="1"/>
</dbReference>
<dbReference type="HAMAP" id="MF_00484">
    <property type="entry name" value="Glycogen_synth"/>
    <property type="match status" value="1"/>
</dbReference>
<comment type="pathway">
    <text evidence="2">Glycan biosynthesis; starch biosynthesis.</text>
</comment>
<evidence type="ECO:0000256" key="11">
    <source>
        <dbReference type="ARBA" id="ARBA00042085"/>
    </source>
</evidence>
<dbReference type="OrthoDB" id="512920at2759"/>
<dbReference type="CDD" id="cd03791">
    <property type="entry name" value="GT5_Glycogen_synthase_DULL1-like"/>
    <property type="match status" value="1"/>
</dbReference>
<reference evidence="14" key="1">
    <citation type="journal article" date="2017" name="Front. Plant Sci.">
        <title>Climate Clever Clovers: New Paradigm to Reduce the Environmental Footprint of Ruminants by Breeding Low Methanogenic Forages Utilizing Haplotype Variation.</title>
        <authorList>
            <person name="Kaur P."/>
            <person name="Appels R."/>
            <person name="Bayer P.E."/>
            <person name="Keeble-Gagnere G."/>
            <person name="Wang J."/>
            <person name="Hirakawa H."/>
            <person name="Shirasawa K."/>
            <person name="Vercoe P."/>
            <person name="Stefanova K."/>
            <person name="Durmic Z."/>
            <person name="Nichols P."/>
            <person name="Revell C."/>
            <person name="Isobe S.N."/>
            <person name="Edwards D."/>
            <person name="Erskine W."/>
        </authorList>
    </citation>
    <scope>NUCLEOTIDE SEQUENCE [LARGE SCALE GENOMIC DNA]</scope>
    <source>
        <strain evidence="14">cv. Daliak</strain>
    </source>
</reference>
<dbReference type="SUPFAM" id="SSF53756">
    <property type="entry name" value="UDP-Glycosyltransferase/glycogen phosphorylase"/>
    <property type="match status" value="1"/>
</dbReference>
<dbReference type="Pfam" id="PF08323">
    <property type="entry name" value="Glyco_transf_5"/>
    <property type="match status" value="1"/>
</dbReference>
<dbReference type="FunFam" id="3.40.50.2000:FF:000090">
    <property type="entry name" value="Starch synthase, chloroplastic/amyloplastic"/>
    <property type="match status" value="1"/>
</dbReference>
<evidence type="ECO:0000313" key="14">
    <source>
        <dbReference type="Proteomes" id="UP000242715"/>
    </source>
</evidence>
<evidence type="ECO:0000259" key="12">
    <source>
        <dbReference type="Pfam" id="PF08323"/>
    </source>
</evidence>
<keyword evidence="4" id="KW-0150">Chloroplast</keyword>
<dbReference type="Pfam" id="PF13692">
    <property type="entry name" value="Glyco_trans_1_4"/>
    <property type="match status" value="1"/>
</dbReference>
<evidence type="ECO:0000256" key="9">
    <source>
        <dbReference type="ARBA" id="ARBA00022946"/>
    </source>
</evidence>
<evidence type="ECO:0000256" key="4">
    <source>
        <dbReference type="ARBA" id="ARBA00022528"/>
    </source>
</evidence>
<dbReference type="UniPathway" id="UPA00152"/>
<organism evidence="13 14">
    <name type="scientific">Trifolium subterraneum</name>
    <name type="common">Subterranean clover</name>
    <dbReference type="NCBI Taxonomy" id="3900"/>
    <lineage>
        <taxon>Eukaryota</taxon>
        <taxon>Viridiplantae</taxon>
        <taxon>Streptophyta</taxon>
        <taxon>Embryophyta</taxon>
        <taxon>Tracheophyta</taxon>
        <taxon>Spermatophyta</taxon>
        <taxon>Magnoliopsida</taxon>
        <taxon>eudicotyledons</taxon>
        <taxon>Gunneridae</taxon>
        <taxon>Pentapetalae</taxon>
        <taxon>rosids</taxon>
        <taxon>fabids</taxon>
        <taxon>Fabales</taxon>
        <taxon>Fabaceae</taxon>
        <taxon>Papilionoideae</taxon>
        <taxon>50 kb inversion clade</taxon>
        <taxon>NPAAA clade</taxon>
        <taxon>Hologalegina</taxon>
        <taxon>IRL clade</taxon>
        <taxon>Trifolieae</taxon>
        <taxon>Trifolium</taxon>
    </lineage>
</organism>
<evidence type="ECO:0000256" key="6">
    <source>
        <dbReference type="ARBA" id="ARBA00022676"/>
    </source>
</evidence>
<evidence type="ECO:0000256" key="2">
    <source>
        <dbReference type="ARBA" id="ARBA00004727"/>
    </source>
</evidence>
<dbReference type="Gene3D" id="3.40.50.2000">
    <property type="entry name" value="Glycogen Phosphorylase B"/>
    <property type="match status" value="2"/>
</dbReference>
<keyword evidence="6" id="KW-0328">Glycosyltransferase</keyword>
<dbReference type="FunFam" id="3.40.50.2000:FF:000073">
    <property type="entry name" value="Starch synthase, chloroplastic/amyloplastic"/>
    <property type="match status" value="1"/>
</dbReference>
<evidence type="ECO:0000256" key="1">
    <source>
        <dbReference type="ARBA" id="ARBA00004229"/>
    </source>
</evidence>
<comment type="similarity">
    <text evidence="3">Belongs to the glycosyltransferase 1 family. Bacterial/plant glycogen synthase subfamily.</text>
</comment>
<dbReference type="GO" id="GO:0004373">
    <property type="term" value="F:alpha-1,4-glucan glucosyltransferase (UDP-glucose donor) activity"/>
    <property type="evidence" value="ECO:0007669"/>
    <property type="project" value="InterPro"/>
</dbReference>
<feature type="domain" description="Starch synthase catalytic" evidence="12">
    <location>
        <begin position="81"/>
        <end position="340"/>
    </location>
</feature>
<sequence>MATVTGSFACLKYQGRLTDSNVNLPKITFNNNKQVFTYVGLRSLKKLHVRTARATASSSITSEKSESDQFTEKIGCGGMNLVFIGAEVGPWSKTGGLGDVLGGLPPVLAGNGHRVMTVSPRYDQYKDAWDTNVVVEIKVGDRIETVRFFHCYKRGVDRVFVDHPLFLEKVWGKTESKLYGPKTGIDYKDNQLRFSLLCQAALEAPRVLSLNSSKYFSGPYGEDVVFVANDWHTALLPCYLKSMYKSRGLYKNAKVAFCIHNIAYQGRHAFADFDLLNLPDEFRSSFDFIDGYTKPVKGRKINWMKAAILESDRVFTVSPHYAEELVSGEDRGVELDNIIRSTGITGIVNGMDNREWSPQTDRYIDVHYDATTVTEAKSLLKEALQAEVGLPVDRSIPLIGFIGRLEEQKGSDILVEAIAKFIDEDVQIIVLGTGKKIMEKQIEELEVTYPGKAIGVAKFNSPLAHKIIAGADFIVIPSRFEPCGLVQLHAMPYGTVPIVSSTGGLVDTVKEGYTGFHAGAFNVECETVDPDDVDKLATTIKRAIKTYGTQAMKEIIQNCMAQDFSWKVSAPLLYETSVSLTGPAKLWEKALLSLEVAGNEPGIDGEEIAPLAKENVATP</sequence>
<accession>A0A2Z6N118</accession>
<dbReference type="NCBIfam" id="TIGR02095">
    <property type="entry name" value="glgA"/>
    <property type="match status" value="1"/>
</dbReference>
<dbReference type="GO" id="GO:0009507">
    <property type="term" value="C:chloroplast"/>
    <property type="evidence" value="ECO:0007669"/>
    <property type="project" value="UniProtKB-SubCell"/>
</dbReference>
<evidence type="ECO:0000313" key="13">
    <source>
        <dbReference type="EMBL" id="GAU29730.1"/>
    </source>
</evidence>
<protein>
    <recommendedName>
        <fullName evidence="10">Granule-bound starch synthase 1, chloroplastic/amyloplastic</fullName>
    </recommendedName>
    <alternativeName>
        <fullName evidence="11">Granule-bound starch synthase I</fullName>
    </alternativeName>
</protein>
<evidence type="ECO:0000256" key="5">
    <source>
        <dbReference type="ARBA" id="ARBA00022640"/>
    </source>
</evidence>
<dbReference type="InterPro" id="IPR011835">
    <property type="entry name" value="GS/SS"/>
</dbReference>
<name>A0A2Z6N118_TRISU</name>
<evidence type="ECO:0000256" key="10">
    <source>
        <dbReference type="ARBA" id="ARBA00040053"/>
    </source>
</evidence>
<dbReference type="AlphaFoldDB" id="A0A2Z6N118"/>
<keyword evidence="7" id="KW-0808">Transferase</keyword>
<dbReference type="InterPro" id="IPR013534">
    <property type="entry name" value="Starch_synth_cat_dom"/>
</dbReference>